<reference evidence="1 2" key="1">
    <citation type="submission" date="2018-11" db="EMBL/GenBank/DDBJ databases">
        <authorList>
            <consortium name="Pathogen Informatics"/>
        </authorList>
    </citation>
    <scope>NUCLEOTIDE SEQUENCE [LARGE SCALE GENOMIC DNA]</scope>
</reference>
<feature type="non-terminal residue" evidence="1">
    <location>
        <position position="160"/>
    </location>
</feature>
<gene>
    <name evidence="1" type="ORF">DILT_LOCUS11241</name>
</gene>
<evidence type="ECO:0000313" key="1">
    <source>
        <dbReference type="EMBL" id="VDN15410.1"/>
    </source>
</evidence>
<sequence length="160" mass="17541">MRLTGCSRGTVPIVLWEDRDIRELLKHPDPWIDEPNPSAEVSSKSSAAYAWKTIPTRLAAALEEFPSPKSPTYLDFSLSCPGVFSDMFELYERRSRQGLEAVISSLHRSLCEVSRDYRSDVSQWQRIPEPGIGSGGGGLSSTAGDLAISGLSGKATDMFM</sequence>
<name>A0A3P7LQB0_DIBLA</name>
<organism evidence="1 2">
    <name type="scientific">Dibothriocephalus latus</name>
    <name type="common">Fish tapeworm</name>
    <name type="synonym">Diphyllobothrium latum</name>
    <dbReference type="NCBI Taxonomy" id="60516"/>
    <lineage>
        <taxon>Eukaryota</taxon>
        <taxon>Metazoa</taxon>
        <taxon>Spiralia</taxon>
        <taxon>Lophotrochozoa</taxon>
        <taxon>Platyhelminthes</taxon>
        <taxon>Cestoda</taxon>
        <taxon>Eucestoda</taxon>
        <taxon>Diphyllobothriidea</taxon>
        <taxon>Diphyllobothriidae</taxon>
        <taxon>Dibothriocephalus</taxon>
    </lineage>
</organism>
<dbReference type="AlphaFoldDB" id="A0A3P7LQB0"/>
<protein>
    <submittedName>
        <fullName evidence="1">Uncharacterized protein</fullName>
    </submittedName>
</protein>
<keyword evidence="2" id="KW-1185">Reference proteome</keyword>
<accession>A0A3P7LQB0</accession>
<dbReference type="Proteomes" id="UP000281553">
    <property type="component" value="Unassembled WGS sequence"/>
</dbReference>
<proteinExistence type="predicted"/>
<dbReference type="EMBL" id="UYRU01062420">
    <property type="protein sequence ID" value="VDN15410.1"/>
    <property type="molecule type" value="Genomic_DNA"/>
</dbReference>
<evidence type="ECO:0000313" key="2">
    <source>
        <dbReference type="Proteomes" id="UP000281553"/>
    </source>
</evidence>